<dbReference type="GeneID" id="89232492"/>
<sequence>MYSLKEVCQLCNMTYDTLKFYCNKGLVPNVKREKNNYRIFDDNNIG</sequence>
<dbReference type="EMBL" id="CAKJVE010000004">
    <property type="protein sequence ID" value="CAG9710935.1"/>
    <property type="molecule type" value="Genomic_DNA"/>
</dbReference>
<protein>
    <recommendedName>
        <fullName evidence="1">HTH merR-type domain-containing protein</fullName>
    </recommendedName>
</protein>
<dbReference type="RefSeq" id="WP_307993310.1">
    <property type="nucleotide sequence ID" value="NZ_CAKJVD010000039.1"/>
</dbReference>
<name>A0AA86JNL9_9CLOT</name>
<dbReference type="InterPro" id="IPR009061">
    <property type="entry name" value="DNA-bd_dom_put_sf"/>
</dbReference>
<dbReference type="Pfam" id="PF00376">
    <property type="entry name" value="MerR"/>
    <property type="match status" value="1"/>
</dbReference>
<dbReference type="PROSITE" id="PS50937">
    <property type="entry name" value="HTH_MERR_2"/>
    <property type="match status" value="1"/>
</dbReference>
<dbReference type="GO" id="GO:0006355">
    <property type="term" value="P:regulation of DNA-templated transcription"/>
    <property type="evidence" value="ECO:0007669"/>
    <property type="project" value="InterPro"/>
</dbReference>
<evidence type="ECO:0000313" key="3">
    <source>
        <dbReference type="Proteomes" id="UP000789738"/>
    </source>
</evidence>
<accession>A0AA86JNL9</accession>
<dbReference type="InterPro" id="IPR000551">
    <property type="entry name" value="MerR-type_HTH_dom"/>
</dbReference>
<dbReference type="SUPFAM" id="SSF46955">
    <property type="entry name" value="Putative DNA-binding domain"/>
    <property type="match status" value="1"/>
</dbReference>
<organism evidence="2 3">
    <name type="scientific">Clostridium neonatale</name>
    <dbReference type="NCBI Taxonomy" id="137838"/>
    <lineage>
        <taxon>Bacteria</taxon>
        <taxon>Bacillati</taxon>
        <taxon>Bacillota</taxon>
        <taxon>Clostridia</taxon>
        <taxon>Eubacteriales</taxon>
        <taxon>Clostridiaceae</taxon>
        <taxon>Clostridium</taxon>
    </lineage>
</organism>
<dbReference type="Proteomes" id="UP000789738">
    <property type="component" value="Unassembled WGS sequence"/>
</dbReference>
<dbReference type="AlphaFoldDB" id="A0AA86JNL9"/>
<evidence type="ECO:0000259" key="1">
    <source>
        <dbReference type="PROSITE" id="PS50937"/>
    </source>
</evidence>
<proteinExistence type="predicted"/>
<dbReference type="Gene3D" id="1.10.1660.10">
    <property type="match status" value="1"/>
</dbReference>
<feature type="domain" description="HTH merR-type" evidence="1">
    <location>
        <begin position="1"/>
        <end position="46"/>
    </location>
</feature>
<reference evidence="2" key="1">
    <citation type="submission" date="2021-10" db="EMBL/GenBank/DDBJ databases">
        <authorList>
            <person name="Mesa V."/>
        </authorList>
    </citation>
    <scope>NUCLEOTIDE SEQUENCE</scope>
    <source>
        <strain evidence="2">CC3_PB</strain>
    </source>
</reference>
<dbReference type="GO" id="GO:0003677">
    <property type="term" value="F:DNA binding"/>
    <property type="evidence" value="ECO:0007669"/>
    <property type="project" value="InterPro"/>
</dbReference>
<evidence type="ECO:0000313" key="2">
    <source>
        <dbReference type="EMBL" id="CAG9710935.1"/>
    </source>
</evidence>
<gene>
    <name evidence="2" type="ORF">CNEO_44990</name>
</gene>
<comment type="caution">
    <text evidence="2">The sequence shown here is derived from an EMBL/GenBank/DDBJ whole genome shotgun (WGS) entry which is preliminary data.</text>
</comment>